<evidence type="ECO:0000313" key="3">
    <source>
        <dbReference type="Proteomes" id="UP000623301"/>
    </source>
</evidence>
<accession>A0ABS0WSC8</accession>
<proteinExistence type="predicted"/>
<dbReference type="PANTHER" id="PTHR43792">
    <property type="entry name" value="GNAT FAMILY, PUTATIVE (AFU_ORTHOLOGUE AFUA_3G00765)-RELATED-RELATED"/>
    <property type="match status" value="1"/>
</dbReference>
<evidence type="ECO:0000259" key="1">
    <source>
        <dbReference type="PROSITE" id="PS51186"/>
    </source>
</evidence>
<comment type="caution">
    <text evidence="2">The sequence shown here is derived from an EMBL/GenBank/DDBJ whole genome shotgun (WGS) entry which is preliminary data.</text>
</comment>
<protein>
    <submittedName>
        <fullName evidence="2">GNAT family N-acetyltransferase</fullName>
    </submittedName>
</protein>
<dbReference type="EMBL" id="JAEHFJ010000005">
    <property type="protein sequence ID" value="MBJ2174865.1"/>
    <property type="molecule type" value="Genomic_DNA"/>
</dbReference>
<dbReference type="InterPro" id="IPR051531">
    <property type="entry name" value="N-acetyltransferase"/>
</dbReference>
<dbReference type="InterPro" id="IPR000182">
    <property type="entry name" value="GNAT_dom"/>
</dbReference>
<dbReference type="InterPro" id="IPR016181">
    <property type="entry name" value="Acyl_CoA_acyltransferase"/>
</dbReference>
<keyword evidence="3" id="KW-1185">Reference proteome</keyword>
<reference evidence="2 3" key="1">
    <citation type="submission" date="2020-12" db="EMBL/GenBank/DDBJ databases">
        <title>Aureibaculum luteum sp. nov. and Aureibaculum flavum sp. nov., novel members of the family Flavobacteriaceae isolated from Antarctic intertidal sediments.</title>
        <authorList>
            <person name="He X."/>
            <person name="Zhang X."/>
        </authorList>
    </citation>
    <scope>NUCLEOTIDE SEQUENCE [LARGE SCALE GENOMIC DNA]</scope>
    <source>
        <strain evidence="2 3">A20</strain>
    </source>
</reference>
<dbReference type="Gene3D" id="3.40.630.30">
    <property type="match status" value="1"/>
</dbReference>
<dbReference type="SUPFAM" id="SSF55729">
    <property type="entry name" value="Acyl-CoA N-acyltransferases (Nat)"/>
    <property type="match status" value="1"/>
</dbReference>
<dbReference type="RefSeq" id="WP_198841584.1">
    <property type="nucleotide sequence ID" value="NZ_JAEHFJ010000005.1"/>
</dbReference>
<dbReference type="PROSITE" id="PS51186">
    <property type="entry name" value="GNAT"/>
    <property type="match status" value="1"/>
</dbReference>
<sequence>MRLLTTPRLHLDFATKKDAVFLFELMNDAAYLKNIGDRNIKTIADAENFITDKYIKSYIDNGYGYYIIKFKENLKPIGICGIVNREEMSFFDIGYAVLPNYRNKGFAYEATKALYDFALNSLKIQEIAAITDPDNHESIALIKKLGMKYKKKIQLPNDDIVCDLYINEKQA</sequence>
<dbReference type="Proteomes" id="UP000623301">
    <property type="component" value="Unassembled WGS sequence"/>
</dbReference>
<name>A0ABS0WSC8_9FLAO</name>
<dbReference type="Pfam" id="PF13302">
    <property type="entry name" value="Acetyltransf_3"/>
    <property type="match status" value="1"/>
</dbReference>
<evidence type="ECO:0000313" key="2">
    <source>
        <dbReference type="EMBL" id="MBJ2174865.1"/>
    </source>
</evidence>
<feature type="domain" description="N-acetyltransferase" evidence="1">
    <location>
        <begin position="9"/>
        <end position="171"/>
    </location>
</feature>
<gene>
    <name evidence="2" type="ORF">JBL43_11495</name>
</gene>
<dbReference type="PANTHER" id="PTHR43792:SF1">
    <property type="entry name" value="N-ACETYLTRANSFERASE DOMAIN-CONTAINING PROTEIN"/>
    <property type="match status" value="1"/>
</dbReference>
<organism evidence="2 3">
    <name type="scientific">Aureibaculum flavum</name>
    <dbReference type="NCBI Taxonomy" id="2795986"/>
    <lineage>
        <taxon>Bacteria</taxon>
        <taxon>Pseudomonadati</taxon>
        <taxon>Bacteroidota</taxon>
        <taxon>Flavobacteriia</taxon>
        <taxon>Flavobacteriales</taxon>
        <taxon>Flavobacteriaceae</taxon>
        <taxon>Aureibaculum</taxon>
    </lineage>
</organism>